<reference evidence="6 7" key="1">
    <citation type="submission" date="2017-11" db="EMBL/GenBank/DDBJ databases">
        <title>Genome sequencing of a diverse group of Pseudomonas species.</title>
        <authorList>
            <person name="Loper J."/>
        </authorList>
    </citation>
    <scope>NUCLEOTIDE SEQUENCE [LARGE SCALE GENOMIC DNA]</scope>
    <source>
        <strain evidence="6 7">LMG 25716</strain>
    </source>
</reference>
<dbReference type="Gene3D" id="3.30.1150.10">
    <property type="match status" value="1"/>
</dbReference>
<evidence type="ECO:0000256" key="1">
    <source>
        <dbReference type="ARBA" id="ARBA00004167"/>
    </source>
</evidence>
<accession>A0ABX4Q0Z2</accession>
<dbReference type="SUPFAM" id="SSF74653">
    <property type="entry name" value="TolA/TonB C-terminal domain"/>
    <property type="match status" value="1"/>
</dbReference>
<comment type="subcellular location">
    <subcellularLocation>
        <location evidence="1">Membrane</location>
        <topology evidence="1">Single-pass membrane protein</topology>
    </subcellularLocation>
</comment>
<keyword evidence="4" id="KW-0472">Membrane</keyword>
<keyword evidence="3" id="KW-1133">Transmembrane helix</keyword>
<sequence>MKKLSKLPLLLVAAIASASSPVMASQPNNANSMASSFYNERLQEMLTTTGWHFESATDTKQIAREFRANQARAKIQFSKPGIYHGRISKVVVDGLGTNFIVDQGLDTAVTVLLDKYQAWPWKNTASKAEVGGVQSALEFAANFNPNQEMYFQCRRVEFGLGIYLSNCLAFPASITATKLAPELPRNIYAAANFEELIKARASEGWAHPLSTQSNMSVTLEIFIDVDGAIASVNISRSSGNKAYDNSVVAAINNIGALPEIQGINSSNEKYHSFKISLTPSDLAL</sequence>
<evidence type="ECO:0000256" key="4">
    <source>
        <dbReference type="ARBA" id="ARBA00023136"/>
    </source>
</evidence>
<dbReference type="InterPro" id="IPR006260">
    <property type="entry name" value="TonB/TolA_C"/>
</dbReference>
<name>A0ABX4Q0Z2_9PSED</name>
<keyword evidence="2" id="KW-0812">Transmembrane</keyword>
<dbReference type="RefSeq" id="WP_157815140.1">
    <property type="nucleotide sequence ID" value="NZ_PHHE01000001.1"/>
</dbReference>
<protein>
    <submittedName>
        <fullName evidence="6">Colicin import membrane protein</fullName>
    </submittedName>
</protein>
<evidence type="ECO:0000256" key="3">
    <source>
        <dbReference type="ARBA" id="ARBA00022989"/>
    </source>
</evidence>
<feature type="chain" id="PRO_5046286030" evidence="5">
    <location>
        <begin position="25"/>
        <end position="284"/>
    </location>
</feature>
<evidence type="ECO:0000313" key="7">
    <source>
        <dbReference type="Proteomes" id="UP000232455"/>
    </source>
</evidence>
<feature type="signal peptide" evidence="5">
    <location>
        <begin position="1"/>
        <end position="24"/>
    </location>
</feature>
<dbReference type="NCBIfam" id="TIGR01352">
    <property type="entry name" value="tonB_Cterm"/>
    <property type="match status" value="1"/>
</dbReference>
<proteinExistence type="predicted"/>
<keyword evidence="5" id="KW-0732">Signal</keyword>
<evidence type="ECO:0000256" key="5">
    <source>
        <dbReference type="SAM" id="SignalP"/>
    </source>
</evidence>
<dbReference type="Proteomes" id="UP000232455">
    <property type="component" value="Unassembled WGS sequence"/>
</dbReference>
<dbReference type="EMBL" id="PHHE01000001">
    <property type="protein sequence ID" value="PKA70458.1"/>
    <property type="molecule type" value="Genomic_DNA"/>
</dbReference>
<comment type="caution">
    <text evidence="6">The sequence shown here is derived from an EMBL/GenBank/DDBJ whole genome shotgun (WGS) entry which is preliminary data.</text>
</comment>
<organism evidence="6 7">
    <name type="scientific">Pseudomonas baetica</name>
    <dbReference type="NCBI Taxonomy" id="674054"/>
    <lineage>
        <taxon>Bacteria</taxon>
        <taxon>Pseudomonadati</taxon>
        <taxon>Pseudomonadota</taxon>
        <taxon>Gammaproteobacteria</taxon>
        <taxon>Pseudomonadales</taxon>
        <taxon>Pseudomonadaceae</taxon>
        <taxon>Pseudomonas</taxon>
    </lineage>
</organism>
<keyword evidence="7" id="KW-1185">Reference proteome</keyword>
<evidence type="ECO:0000313" key="6">
    <source>
        <dbReference type="EMBL" id="PKA70458.1"/>
    </source>
</evidence>
<evidence type="ECO:0000256" key="2">
    <source>
        <dbReference type="ARBA" id="ARBA00022692"/>
    </source>
</evidence>
<gene>
    <name evidence="6" type="ORF">ATI02_3364</name>
</gene>
<dbReference type="Pfam" id="PF13103">
    <property type="entry name" value="TonB_2"/>
    <property type="match status" value="1"/>
</dbReference>